<dbReference type="Proteomes" id="UP000271098">
    <property type="component" value="Unassembled WGS sequence"/>
</dbReference>
<keyword evidence="2" id="KW-1185">Reference proteome</keyword>
<sequence length="115" mass="13002">MSIRFEDPFHGIIYSEKGFPNCIYVNASILSQTSYTIKVPLDGCETAYNTDGHLENAIVIQESSSRVSESDKKYLLTCIPASTTVRQDVSQLCGKYRCPARSRRRLTGFLLTQNW</sequence>
<dbReference type="PANTHER" id="PTHR46560:SF5">
    <property type="entry name" value="CYPHER, ISOFORM B"/>
    <property type="match status" value="1"/>
</dbReference>
<evidence type="ECO:0000313" key="1">
    <source>
        <dbReference type="EMBL" id="VDN19733.1"/>
    </source>
</evidence>
<organism evidence="1 2">
    <name type="scientific">Gongylonema pulchrum</name>
    <dbReference type="NCBI Taxonomy" id="637853"/>
    <lineage>
        <taxon>Eukaryota</taxon>
        <taxon>Metazoa</taxon>
        <taxon>Ecdysozoa</taxon>
        <taxon>Nematoda</taxon>
        <taxon>Chromadorea</taxon>
        <taxon>Rhabditida</taxon>
        <taxon>Spirurina</taxon>
        <taxon>Spiruromorpha</taxon>
        <taxon>Spiruroidea</taxon>
        <taxon>Gongylonematidae</taxon>
        <taxon>Gongylonema</taxon>
    </lineage>
</organism>
<evidence type="ECO:0008006" key="3">
    <source>
        <dbReference type="Google" id="ProtNLM"/>
    </source>
</evidence>
<dbReference type="PANTHER" id="PTHR46560">
    <property type="entry name" value="CYPHER, ISOFORM B"/>
    <property type="match status" value="1"/>
</dbReference>
<protein>
    <recommendedName>
        <fullName evidence="3">ZP domain-containing protein</fullName>
    </recommendedName>
</protein>
<dbReference type="AlphaFoldDB" id="A0A3P7M8I8"/>
<proteinExistence type="predicted"/>
<accession>A0A3P7M8I8</accession>
<gene>
    <name evidence="1" type="ORF">GPUH_LOCUS12039</name>
</gene>
<evidence type="ECO:0000313" key="2">
    <source>
        <dbReference type="Proteomes" id="UP000271098"/>
    </source>
</evidence>
<dbReference type="EMBL" id="UYRT01078989">
    <property type="protein sequence ID" value="VDN19733.1"/>
    <property type="molecule type" value="Genomic_DNA"/>
</dbReference>
<reference evidence="1 2" key="1">
    <citation type="submission" date="2018-11" db="EMBL/GenBank/DDBJ databases">
        <authorList>
            <consortium name="Pathogen Informatics"/>
        </authorList>
    </citation>
    <scope>NUCLEOTIDE SEQUENCE [LARGE SCALE GENOMIC DNA]</scope>
</reference>
<name>A0A3P7M8I8_9BILA</name>
<dbReference type="OrthoDB" id="6432511at2759"/>